<reference evidence="4 5" key="1">
    <citation type="journal article" date="2008" name="Nature">
        <title>The Phaeodactylum genome reveals the evolutionary history of diatom genomes.</title>
        <authorList>
            <person name="Bowler C."/>
            <person name="Allen A.E."/>
            <person name="Badger J.H."/>
            <person name="Grimwood J."/>
            <person name="Jabbari K."/>
            <person name="Kuo A."/>
            <person name="Maheswari U."/>
            <person name="Martens C."/>
            <person name="Maumus F."/>
            <person name="Otillar R.P."/>
            <person name="Rayko E."/>
            <person name="Salamov A."/>
            <person name="Vandepoele K."/>
            <person name="Beszteri B."/>
            <person name="Gruber A."/>
            <person name="Heijde M."/>
            <person name="Katinka M."/>
            <person name="Mock T."/>
            <person name="Valentin K."/>
            <person name="Verret F."/>
            <person name="Berges J.A."/>
            <person name="Brownlee C."/>
            <person name="Cadoret J.P."/>
            <person name="Chiovitti A."/>
            <person name="Choi C.J."/>
            <person name="Coesel S."/>
            <person name="De Martino A."/>
            <person name="Detter J.C."/>
            <person name="Durkin C."/>
            <person name="Falciatore A."/>
            <person name="Fournet J."/>
            <person name="Haruta M."/>
            <person name="Huysman M.J."/>
            <person name="Jenkins B.D."/>
            <person name="Jiroutova K."/>
            <person name="Jorgensen R.E."/>
            <person name="Joubert Y."/>
            <person name="Kaplan A."/>
            <person name="Kroger N."/>
            <person name="Kroth P.G."/>
            <person name="La Roche J."/>
            <person name="Lindquist E."/>
            <person name="Lommer M."/>
            <person name="Martin-Jezequel V."/>
            <person name="Lopez P.J."/>
            <person name="Lucas S."/>
            <person name="Mangogna M."/>
            <person name="McGinnis K."/>
            <person name="Medlin L.K."/>
            <person name="Montsant A."/>
            <person name="Oudot-Le Secq M.P."/>
            <person name="Napoli C."/>
            <person name="Obornik M."/>
            <person name="Parker M.S."/>
            <person name="Petit J.L."/>
            <person name="Porcel B.M."/>
            <person name="Poulsen N."/>
            <person name="Robison M."/>
            <person name="Rychlewski L."/>
            <person name="Rynearson T.A."/>
            <person name="Schmutz J."/>
            <person name="Shapiro H."/>
            <person name="Siaut M."/>
            <person name="Stanley M."/>
            <person name="Sussman M.R."/>
            <person name="Taylor A.R."/>
            <person name="Vardi A."/>
            <person name="von Dassow P."/>
            <person name="Vyverman W."/>
            <person name="Willis A."/>
            <person name="Wyrwicz L.S."/>
            <person name="Rokhsar D.S."/>
            <person name="Weissenbach J."/>
            <person name="Armbrust E.V."/>
            <person name="Green B.R."/>
            <person name="Van de Peer Y."/>
            <person name="Grigoriev I.V."/>
        </authorList>
    </citation>
    <scope>NUCLEOTIDE SEQUENCE [LARGE SCALE GENOMIC DNA]</scope>
    <source>
        <strain evidence="4 5">CCAP 1055/1</strain>
    </source>
</reference>
<dbReference type="Proteomes" id="UP000000759">
    <property type="component" value="Chromosome 20"/>
</dbReference>
<feature type="chain" id="PRO_5002855955" evidence="3">
    <location>
        <begin position="24"/>
        <end position="505"/>
    </location>
</feature>
<feature type="signal peptide" evidence="3">
    <location>
        <begin position="1"/>
        <end position="23"/>
    </location>
</feature>
<evidence type="ECO:0000256" key="3">
    <source>
        <dbReference type="SAM" id="SignalP"/>
    </source>
</evidence>
<accession>B7G914</accession>
<dbReference type="KEGG" id="pti:PHATRDRAFT_39573"/>
<dbReference type="PaxDb" id="2850-Phatr39573"/>
<protein>
    <submittedName>
        <fullName evidence="4">Uncharacterized protein</fullName>
    </submittedName>
</protein>
<organism evidence="4 5">
    <name type="scientific">Phaeodactylum tricornutum (strain CCAP 1055/1)</name>
    <dbReference type="NCBI Taxonomy" id="556484"/>
    <lineage>
        <taxon>Eukaryota</taxon>
        <taxon>Sar</taxon>
        <taxon>Stramenopiles</taxon>
        <taxon>Ochrophyta</taxon>
        <taxon>Bacillariophyta</taxon>
        <taxon>Bacillariophyceae</taxon>
        <taxon>Bacillariophycidae</taxon>
        <taxon>Naviculales</taxon>
        <taxon>Phaeodactylaceae</taxon>
        <taxon>Phaeodactylum</taxon>
    </lineage>
</organism>
<dbReference type="RefSeq" id="XP_002183563.1">
    <property type="nucleotide sequence ID" value="XM_002183527.1"/>
</dbReference>
<feature type="region of interest" description="Disordered" evidence="1">
    <location>
        <begin position="25"/>
        <end position="77"/>
    </location>
</feature>
<dbReference type="HOGENOM" id="CLU_540221_0_0_1"/>
<evidence type="ECO:0000313" key="4">
    <source>
        <dbReference type="EMBL" id="EEC44745.1"/>
    </source>
</evidence>
<proteinExistence type="predicted"/>
<dbReference type="OrthoDB" id="57033at2759"/>
<evidence type="ECO:0000256" key="2">
    <source>
        <dbReference type="SAM" id="Phobius"/>
    </source>
</evidence>
<dbReference type="STRING" id="556484.B7G914"/>
<keyword evidence="5" id="KW-1185">Reference proteome</keyword>
<dbReference type="AlphaFoldDB" id="B7G914"/>
<feature type="transmembrane region" description="Helical" evidence="2">
    <location>
        <begin position="441"/>
        <end position="463"/>
    </location>
</feature>
<evidence type="ECO:0000313" key="5">
    <source>
        <dbReference type="Proteomes" id="UP000000759"/>
    </source>
</evidence>
<sequence>MTTQRRWSILIFVLCGLQRISQAQPSKGTRKLPPLRHSIFETRSWGSSETGKGEGKSKSSKRSSQTSHPKTQGTRPKNCDLPCSFLNGFPIHFPPLNCSIVKNGKGKRWQKLEKVEEFEVEEIKQNIIENVDANCVSPTQVAETETPTLLPTFVPMSLEATDQPTVAETTAPTAAGPIVVTVIPTISQTRPPATNEVEPTLSPHLDTSSPTALLAPNRETSTPTIRSTTTQTPTGIGEETATPTINFSATQAPSTTTVDTPSPTVDSIATQVPTTMTVDSTLPTSGPSTRAPSAATDTEASPFVITYQTSDSREPTPEEFDQAQAVTLQYLEDFLVGEYEFNLITALNDVLGLALSESTDPLAVAYATTLLFSSESGFIPSQEDIDVQVFTAFQEQAVFDLVAALQGLPPENPFSSTTSVQFTSFVIEVVQASETSSGSTVAFGALIGMILFIFGLLASRVVYRKPSYISVDNDIPHRVIIPGQSNIMAFMDCESEASSRRTSAN</sequence>
<gene>
    <name evidence="4" type="ORF">PHATRDRAFT_39573</name>
</gene>
<dbReference type="GeneID" id="7195376"/>
<keyword evidence="2" id="KW-0812">Transmembrane</keyword>
<evidence type="ECO:0000256" key="1">
    <source>
        <dbReference type="SAM" id="MobiDB-lite"/>
    </source>
</evidence>
<keyword evidence="2" id="KW-1133">Transmembrane helix</keyword>
<feature type="region of interest" description="Disordered" evidence="1">
    <location>
        <begin position="277"/>
        <end position="298"/>
    </location>
</feature>
<feature type="compositionally biased region" description="Low complexity" evidence="1">
    <location>
        <begin position="218"/>
        <end position="240"/>
    </location>
</feature>
<dbReference type="InParanoid" id="B7G914"/>
<dbReference type="EMBL" id="CM000622">
    <property type="protein sequence ID" value="EEC44745.1"/>
    <property type="molecule type" value="Genomic_DNA"/>
</dbReference>
<reference evidence="5" key="2">
    <citation type="submission" date="2008-08" db="EMBL/GenBank/DDBJ databases">
        <authorList>
            <consortium name="Diatom Consortium"/>
            <person name="Grigoriev I."/>
            <person name="Grimwood J."/>
            <person name="Kuo A."/>
            <person name="Otillar R.P."/>
            <person name="Salamov A."/>
            <person name="Detter J.C."/>
            <person name="Lindquist E."/>
            <person name="Shapiro H."/>
            <person name="Lucas S."/>
            <person name="Glavina del Rio T."/>
            <person name="Pitluck S."/>
            <person name="Rokhsar D."/>
            <person name="Bowler C."/>
        </authorList>
    </citation>
    <scope>GENOME REANNOTATION</scope>
    <source>
        <strain evidence="5">CCAP 1055/1</strain>
    </source>
</reference>
<keyword evidence="2" id="KW-0472">Membrane</keyword>
<name>B7G914_PHATC</name>
<feature type="region of interest" description="Disordered" evidence="1">
    <location>
        <begin position="189"/>
        <end position="240"/>
    </location>
</feature>
<keyword evidence="3" id="KW-0732">Signal</keyword>